<dbReference type="InterPro" id="IPR022742">
    <property type="entry name" value="Hydrolase_4"/>
</dbReference>
<dbReference type="Proteomes" id="UP000503096">
    <property type="component" value="Chromosome"/>
</dbReference>
<dbReference type="RefSeq" id="WP_171160685.1">
    <property type="nucleotide sequence ID" value="NZ_CP053073.1"/>
</dbReference>
<evidence type="ECO:0000259" key="1">
    <source>
        <dbReference type="Pfam" id="PF12146"/>
    </source>
</evidence>
<evidence type="ECO:0000313" key="3">
    <source>
        <dbReference type="Proteomes" id="UP000503096"/>
    </source>
</evidence>
<gene>
    <name evidence="2" type="ORF">DSM104440_00720</name>
</gene>
<dbReference type="Gene3D" id="3.40.50.1820">
    <property type="entry name" value="alpha/beta hydrolase"/>
    <property type="match status" value="1"/>
</dbReference>
<accession>A0A6M4H4H1</accession>
<sequence length="287" mass="31907">MNGERSVARTADGYELAVTRFAAQGTARGTLLIAGAMGVRQDFYAPIAAFFAQHGLHVLTFDYRGMGYSRRGSLRGFGADVSTWAEQDLNAMLHEARKPAPEAPLLFLGHSLGGQILGIAPDNAMVKAALTVTAGSGYYKLNDRIPVQVRILWFLAIPALTPLFGYFPGKSLRIVGDLPRGVAWQWRRWCLHSEYLLAEGERHREAFLRVRAPIVGYSFADDPLIPKPAIDQLHGFYRAAHVERRHIAPADLGERRIGHFGYFTERSRESLWTPSLQWLLQHAPGGT</sequence>
<dbReference type="KEGG" id="upl:DSM104440_00720"/>
<dbReference type="EMBL" id="CP053073">
    <property type="protein sequence ID" value="QJR13928.1"/>
    <property type="molecule type" value="Genomic_DNA"/>
</dbReference>
<dbReference type="InterPro" id="IPR029058">
    <property type="entry name" value="AB_hydrolase_fold"/>
</dbReference>
<protein>
    <recommendedName>
        <fullName evidence="1">Serine aminopeptidase S33 domain-containing protein</fullName>
    </recommendedName>
</protein>
<evidence type="ECO:0000313" key="2">
    <source>
        <dbReference type="EMBL" id="QJR13928.1"/>
    </source>
</evidence>
<name>A0A6M4H4H1_9PROT</name>
<proteinExistence type="predicted"/>
<organism evidence="2 3">
    <name type="scientific">Usitatibacter palustris</name>
    <dbReference type="NCBI Taxonomy" id="2732487"/>
    <lineage>
        <taxon>Bacteria</taxon>
        <taxon>Pseudomonadati</taxon>
        <taxon>Pseudomonadota</taxon>
        <taxon>Betaproteobacteria</taxon>
        <taxon>Nitrosomonadales</taxon>
        <taxon>Usitatibacteraceae</taxon>
        <taxon>Usitatibacter</taxon>
    </lineage>
</organism>
<reference evidence="2 3" key="1">
    <citation type="submission" date="2020-04" db="EMBL/GenBank/DDBJ databases">
        <title>Usitatibacter rugosus gen. nov., sp. nov. and Usitatibacter palustris sp. nov., novel members of Usitatibacteraceae fam. nov. within the order Nitrosomonadales isolated from soil.</title>
        <authorList>
            <person name="Huber K.J."/>
            <person name="Neumann-Schaal M."/>
            <person name="Geppert A."/>
            <person name="Luckner M."/>
            <person name="Wanner G."/>
            <person name="Overmann J."/>
        </authorList>
    </citation>
    <scope>NUCLEOTIDE SEQUENCE [LARGE SCALE GENOMIC DNA]</scope>
    <source>
        <strain evidence="2 3">Swamp67</strain>
    </source>
</reference>
<dbReference type="PIRSF" id="PIRSF037442">
    <property type="entry name" value="UCP037442_abhydr"/>
    <property type="match status" value="1"/>
</dbReference>
<dbReference type="AlphaFoldDB" id="A0A6M4H4H1"/>
<dbReference type="Pfam" id="PF12146">
    <property type="entry name" value="Hydrolase_4"/>
    <property type="match status" value="1"/>
</dbReference>
<dbReference type="InterPro" id="IPR017208">
    <property type="entry name" value="UCP037442_abhydr"/>
</dbReference>
<feature type="domain" description="Serine aminopeptidase S33" evidence="1">
    <location>
        <begin position="27"/>
        <end position="116"/>
    </location>
</feature>
<keyword evidence="3" id="KW-1185">Reference proteome</keyword>
<dbReference type="SUPFAM" id="SSF53474">
    <property type="entry name" value="alpha/beta-Hydrolases"/>
    <property type="match status" value="1"/>
</dbReference>
<dbReference type="InParanoid" id="A0A6M4H4H1"/>